<proteinExistence type="predicted"/>
<accession>A0A6J6UCG0</accession>
<keyword evidence="1" id="KW-1133">Transmembrane helix</keyword>
<sequence length="126" mass="12729">MATVELAAGAALPPVSVVVDVPSTATGSITNTGFVSGIQPDTDPSNNQDSVTSTLAAVAGIVEFAPVTTAVPVVVPVQPEVRGATTTRQSLPRTGGDIALGGLGALLLTAGMVTYFATRRRNRVRV</sequence>
<evidence type="ECO:0000313" key="2">
    <source>
        <dbReference type="EMBL" id="CAB4757450.1"/>
    </source>
</evidence>
<dbReference type="AlphaFoldDB" id="A0A6J6UCG0"/>
<gene>
    <name evidence="2" type="ORF">UFOPK2766_02009</name>
</gene>
<feature type="transmembrane region" description="Helical" evidence="1">
    <location>
        <begin position="98"/>
        <end position="117"/>
    </location>
</feature>
<protein>
    <submittedName>
        <fullName evidence="2">Unannotated protein</fullName>
    </submittedName>
</protein>
<keyword evidence="1" id="KW-0472">Membrane</keyword>
<organism evidence="2">
    <name type="scientific">freshwater metagenome</name>
    <dbReference type="NCBI Taxonomy" id="449393"/>
    <lineage>
        <taxon>unclassified sequences</taxon>
        <taxon>metagenomes</taxon>
        <taxon>ecological metagenomes</taxon>
    </lineage>
</organism>
<evidence type="ECO:0000256" key="1">
    <source>
        <dbReference type="SAM" id="Phobius"/>
    </source>
</evidence>
<reference evidence="2" key="1">
    <citation type="submission" date="2020-05" db="EMBL/GenBank/DDBJ databases">
        <authorList>
            <person name="Chiriac C."/>
            <person name="Salcher M."/>
            <person name="Ghai R."/>
            <person name="Kavagutti S V."/>
        </authorList>
    </citation>
    <scope>NUCLEOTIDE SEQUENCE</scope>
</reference>
<keyword evidence="1" id="KW-0812">Transmembrane</keyword>
<name>A0A6J6UCG0_9ZZZZ</name>
<dbReference type="EMBL" id="CAEZYU010000122">
    <property type="protein sequence ID" value="CAB4757450.1"/>
    <property type="molecule type" value="Genomic_DNA"/>
</dbReference>